<keyword evidence="2" id="KW-1185">Reference proteome</keyword>
<sequence length="488" mass="54883">MGLFSHRVPPPTVPTDTIIPLNSSDDTAILRSVCLVITYRYDDVLDPEKLRHALERLVDRDGWRKIGGRLRLNKKGKLEYHIPKRFDKNRPAISYSHVSYDIDINDHPLASRMPRATQRPAVLADPSDFLDLARSPNGPRVLNDYLYSDEPQLALHIVSFQDATLISISLPHTLTDGTGGGRIYLSWSLALQGRDDEIPAFHGFDHDPLATFGETSSESYMYADRLVTGWRVILFKLGQWYDSVRYRSESRVVCMPAAVLADLRQTAIEEIRAATKDEEAFVSDNDVLCAWFTRLAISDTPQTSDRTIRIMNAFSLAAVLGNDRIPSAKAYISNAATEMYAFLSARDIFTKPLSYTAYAVRRSMMNGGTRNQVEALAALKRQYMAENGEPPILGDATMEMISFSNWSKGKFLETDFSAAIIKEGSPRAARANRPGIPSYIQFNAWSKKFQIRNIFPIMGKDAAGNYWLQGPLREGVWDMIDRKLKAAD</sequence>
<protein>
    <submittedName>
        <fullName evidence="1">LysR family regulatory protein</fullName>
    </submittedName>
</protein>
<dbReference type="Gene3D" id="3.30.559.10">
    <property type="entry name" value="Chloramphenicol acetyltransferase-like domain"/>
    <property type="match status" value="2"/>
</dbReference>
<dbReference type="Proteomes" id="UP000076552">
    <property type="component" value="Unassembled WGS sequence"/>
</dbReference>
<organism evidence="1 2">
    <name type="scientific">Colletotrichum tofieldiae</name>
    <dbReference type="NCBI Taxonomy" id="708197"/>
    <lineage>
        <taxon>Eukaryota</taxon>
        <taxon>Fungi</taxon>
        <taxon>Dikarya</taxon>
        <taxon>Ascomycota</taxon>
        <taxon>Pezizomycotina</taxon>
        <taxon>Sordariomycetes</taxon>
        <taxon>Hypocreomycetidae</taxon>
        <taxon>Glomerellales</taxon>
        <taxon>Glomerellaceae</taxon>
        <taxon>Colletotrichum</taxon>
        <taxon>Colletotrichum spaethianum species complex</taxon>
    </lineage>
</organism>
<reference evidence="1 2" key="1">
    <citation type="submission" date="2015-06" db="EMBL/GenBank/DDBJ databases">
        <title>Survival trade-offs in plant roots during colonization by closely related pathogenic and mutualistic fungi.</title>
        <authorList>
            <person name="Hacquard S."/>
            <person name="Kracher B."/>
            <person name="Hiruma K."/>
            <person name="Weinman A."/>
            <person name="Muench P."/>
            <person name="Garrido Oter R."/>
            <person name="Ver Loren van Themaat E."/>
            <person name="Dallerey J.-F."/>
            <person name="Damm U."/>
            <person name="Henrissat B."/>
            <person name="Lespinet O."/>
            <person name="Thon M."/>
            <person name="Kemen E."/>
            <person name="McHardy A.C."/>
            <person name="Schulze-Lefert P."/>
            <person name="O'Connell R.J."/>
        </authorList>
    </citation>
    <scope>NUCLEOTIDE SEQUENCE [LARGE SCALE GENOMIC DNA]</scope>
    <source>
        <strain evidence="1 2">0861</strain>
    </source>
</reference>
<proteinExistence type="predicted"/>
<dbReference type="InterPro" id="IPR023213">
    <property type="entry name" value="CAT-like_dom_sf"/>
</dbReference>
<comment type="caution">
    <text evidence="1">The sequence shown here is derived from an EMBL/GenBank/DDBJ whole genome shotgun (WGS) entry which is preliminary data.</text>
</comment>
<name>A0A166PBI0_9PEZI</name>
<dbReference type="STRING" id="708197.A0A166PBI0"/>
<accession>A0A166PBI0</accession>
<gene>
    <name evidence="1" type="ORF">CT0861_05182</name>
</gene>
<dbReference type="EMBL" id="LFIV01000170">
    <property type="protein sequence ID" value="KZL66590.1"/>
    <property type="molecule type" value="Genomic_DNA"/>
</dbReference>
<evidence type="ECO:0000313" key="1">
    <source>
        <dbReference type="EMBL" id="KZL66590.1"/>
    </source>
</evidence>
<dbReference type="AlphaFoldDB" id="A0A166PBI0"/>
<evidence type="ECO:0000313" key="2">
    <source>
        <dbReference type="Proteomes" id="UP000076552"/>
    </source>
</evidence>